<dbReference type="InterPro" id="IPR014729">
    <property type="entry name" value="Rossmann-like_a/b/a_fold"/>
</dbReference>
<dbReference type="InterPro" id="IPR006016">
    <property type="entry name" value="UspA"/>
</dbReference>
<dbReference type="PANTHER" id="PTHR46268:SF6">
    <property type="entry name" value="UNIVERSAL STRESS PROTEIN UP12"/>
    <property type="match status" value="1"/>
</dbReference>
<reference evidence="3 4" key="1">
    <citation type="submission" date="2024-03" db="EMBL/GenBank/DDBJ databases">
        <title>Draft genome sequence of Pseudonocardia nematodicida JCM 31783.</title>
        <authorList>
            <person name="Butdee W."/>
            <person name="Duangmal K."/>
        </authorList>
    </citation>
    <scope>NUCLEOTIDE SEQUENCE [LARGE SCALE GENOMIC DNA]</scope>
    <source>
        <strain evidence="3 4">JCM 31783</strain>
    </source>
</reference>
<dbReference type="RefSeq" id="WP_349301665.1">
    <property type="nucleotide sequence ID" value="NZ_JBEDNQ010000015.1"/>
</dbReference>
<dbReference type="Proteomes" id="UP001494902">
    <property type="component" value="Unassembled WGS sequence"/>
</dbReference>
<dbReference type="Pfam" id="PF00582">
    <property type="entry name" value="Usp"/>
    <property type="match status" value="1"/>
</dbReference>
<dbReference type="CDD" id="cd00293">
    <property type="entry name" value="USP-like"/>
    <property type="match status" value="1"/>
</dbReference>
<evidence type="ECO:0000313" key="4">
    <source>
        <dbReference type="Proteomes" id="UP001494902"/>
    </source>
</evidence>
<dbReference type="PANTHER" id="PTHR46268">
    <property type="entry name" value="STRESS RESPONSE PROTEIN NHAX"/>
    <property type="match status" value="1"/>
</dbReference>
<comment type="caution">
    <text evidence="3">The sequence shown here is derived from an EMBL/GenBank/DDBJ whole genome shotgun (WGS) entry which is preliminary data.</text>
</comment>
<evidence type="ECO:0000256" key="1">
    <source>
        <dbReference type="ARBA" id="ARBA00008791"/>
    </source>
</evidence>
<protein>
    <submittedName>
        <fullName evidence="3">Universal stress protein</fullName>
    </submittedName>
</protein>
<keyword evidence="4" id="KW-1185">Reference proteome</keyword>
<evidence type="ECO:0000259" key="2">
    <source>
        <dbReference type="Pfam" id="PF00582"/>
    </source>
</evidence>
<gene>
    <name evidence="3" type="ORF">WIS52_29350</name>
</gene>
<dbReference type="SUPFAM" id="SSF52402">
    <property type="entry name" value="Adenine nucleotide alpha hydrolases-like"/>
    <property type="match status" value="1"/>
</dbReference>
<name>A0ABV1KJG5_9PSEU</name>
<feature type="domain" description="UspA" evidence="2">
    <location>
        <begin position="8"/>
        <end position="150"/>
    </location>
</feature>
<organism evidence="3 4">
    <name type="scientific">Pseudonocardia nematodicida</name>
    <dbReference type="NCBI Taxonomy" id="1206997"/>
    <lineage>
        <taxon>Bacteria</taxon>
        <taxon>Bacillati</taxon>
        <taxon>Actinomycetota</taxon>
        <taxon>Actinomycetes</taxon>
        <taxon>Pseudonocardiales</taxon>
        <taxon>Pseudonocardiaceae</taxon>
        <taxon>Pseudonocardia</taxon>
    </lineage>
</organism>
<comment type="similarity">
    <text evidence="1">Belongs to the universal stress protein A family.</text>
</comment>
<proteinExistence type="inferred from homology"/>
<dbReference type="EMBL" id="JBEDNQ010000015">
    <property type="protein sequence ID" value="MEQ3554595.1"/>
    <property type="molecule type" value="Genomic_DNA"/>
</dbReference>
<sequence>MAETEPVLVVGYGRAEAGDHALAIAAGIAPGLGARLRVVHVVTADDYPDDPDSETYEDEGRRRLRAGHQHVEDVLAATPEGRGGRLRWTQEVRHGDPVTVLIRAAEDRDTLMIVVGTRGEGATATLSRLLEPSVSHGLIRHQHRPVLVVPPPDEHR</sequence>
<accession>A0ABV1KJG5</accession>
<evidence type="ECO:0000313" key="3">
    <source>
        <dbReference type="EMBL" id="MEQ3554595.1"/>
    </source>
</evidence>
<dbReference type="Gene3D" id="3.40.50.620">
    <property type="entry name" value="HUPs"/>
    <property type="match status" value="1"/>
</dbReference>